<dbReference type="Pfam" id="PF00135">
    <property type="entry name" value="COesterase"/>
    <property type="match status" value="1"/>
</dbReference>
<organism evidence="8 9">
    <name type="scientific">Ignelater luminosus</name>
    <name type="common">Cucubano</name>
    <name type="synonym">Pyrophorus luminosus</name>
    <dbReference type="NCBI Taxonomy" id="2038154"/>
    <lineage>
        <taxon>Eukaryota</taxon>
        <taxon>Metazoa</taxon>
        <taxon>Ecdysozoa</taxon>
        <taxon>Arthropoda</taxon>
        <taxon>Hexapoda</taxon>
        <taxon>Insecta</taxon>
        <taxon>Pterygota</taxon>
        <taxon>Neoptera</taxon>
        <taxon>Endopterygota</taxon>
        <taxon>Coleoptera</taxon>
        <taxon>Polyphaga</taxon>
        <taxon>Elateriformia</taxon>
        <taxon>Elateroidea</taxon>
        <taxon>Elateridae</taxon>
        <taxon>Agrypninae</taxon>
        <taxon>Pyrophorini</taxon>
        <taxon>Ignelater</taxon>
    </lineage>
</organism>
<dbReference type="EC" id="3.1.1.-" evidence="6"/>
<feature type="domain" description="Carboxylesterase type B" evidence="7">
    <location>
        <begin position="2"/>
        <end position="471"/>
    </location>
</feature>
<dbReference type="OrthoDB" id="6846267at2759"/>
<proteinExistence type="inferred from homology"/>
<evidence type="ECO:0000256" key="4">
    <source>
        <dbReference type="ARBA" id="ARBA00023157"/>
    </source>
</evidence>
<evidence type="ECO:0000259" key="7">
    <source>
        <dbReference type="Pfam" id="PF00135"/>
    </source>
</evidence>
<evidence type="ECO:0000256" key="3">
    <source>
        <dbReference type="ARBA" id="ARBA00022801"/>
    </source>
</evidence>
<accession>A0A8K0GFK0</accession>
<keyword evidence="4" id="KW-1015">Disulfide bond</keyword>
<keyword evidence="2" id="KW-0719">Serine esterase</keyword>
<keyword evidence="5" id="KW-0325">Glycoprotein</keyword>
<evidence type="ECO:0000313" key="8">
    <source>
        <dbReference type="EMBL" id="KAF2896323.1"/>
    </source>
</evidence>
<sequence>EPQPKQPWHELIEANTLHKCIQYNHYTEPGEEFVIGDEDCLHLNIYTPNTDTDTVFNVIIYIHGGAFMFNHGGSYRPNIILDKDVVLVTLNYRLGPLGFLSTEDNVLPGNNGLKDQLLALKWIKDNIKYFGGNPDSITLTGMSAGGASAQLHTLSPLSQGLFHRGISQSGTALNPWVLVENSRKKSIQLATHLGCPTTVMEDMINCLREKPAYDVVATVKHFQPWLYNPFSPFGVVVDKWSSEPFLPEHPYILLRNGKVQDLPYIFSNVEAEGLYPAADFIGDPKHLDEINSRWNELMPHILDFHYTLKPQQQFAVLQEIRDFYFRGQPVYKSTFNILVKLISDRLFMVDIERAARLHSAAIKSPVYYYYFTYRGAHSKSELRSRSNKNYGAAHADDTTYVLSSNVDTQTTDDDRKMSKLMVDMWISFANTSTPQIEDIKWPGITKDTTESLPFLLIESPTKLSVKSATFLGNRQFWDTFPFQENKNIVQLKDEL</sequence>
<dbReference type="Gene3D" id="3.40.50.1820">
    <property type="entry name" value="alpha/beta hydrolase"/>
    <property type="match status" value="1"/>
</dbReference>
<feature type="non-terminal residue" evidence="8">
    <location>
        <position position="1"/>
    </location>
</feature>
<protein>
    <recommendedName>
        <fullName evidence="6">Carboxylic ester hydrolase</fullName>
        <ecNumber evidence="6">3.1.1.-</ecNumber>
    </recommendedName>
</protein>
<dbReference type="PROSITE" id="PS00122">
    <property type="entry name" value="CARBOXYLESTERASE_B_1"/>
    <property type="match status" value="1"/>
</dbReference>
<dbReference type="PANTHER" id="PTHR43142:SF1">
    <property type="entry name" value="CARBOXYLIC ESTER HYDROLASE"/>
    <property type="match status" value="1"/>
</dbReference>
<comment type="similarity">
    <text evidence="1 6">Belongs to the type-B carboxylesterase/lipase family.</text>
</comment>
<dbReference type="InterPro" id="IPR019826">
    <property type="entry name" value="Carboxylesterase_B_AS"/>
</dbReference>
<gene>
    <name evidence="8" type="ORF">ILUMI_09830</name>
</gene>
<evidence type="ECO:0000256" key="1">
    <source>
        <dbReference type="ARBA" id="ARBA00005964"/>
    </source>
</evidence>
<dbReference type="Proteomes" id="UP000801492">
    <property type="component" value="Unassembled WGS sequence"/>
</dbReference>
<dbReference type="SUPFAM" id="SSF53474">
    <property type="entry name" value="alpha/beta-Hydrolases"/>
    <property type="match status" value="1"/>
</dbReference>
<dbReference type="GO" id="GO:0052689">
    <property type="term" value="F:carboxylic ester hydrolase activity"/>
    <property type="evidence" value="ECO:0007669"/>
    <property type="project" value="UniProtKB-KW"/>
</dbReference>
<dbReference type="EMBL" id="VTPC01005173">
    <property type="protein sequence ID" value="KAF2896323.1"/>
    <property type="molecule type" value="Genomic_DNA"/>
</dbReference>
<keyword evidence="3 6" id="KW-0378">Hydrolase</keyword>
<dbReference type="AlphaFoldDB" id="A0A8K0GFK0"/>
<reference evidence="8" key="1">
    <citation type="submission" date="2019-08" db="EMBL/GenBank/DDBJ databases">
        <title>The genome of the North American firefly Photinus pyralis.</title>
        <authorList>
            <consortium name="Photinus pyralis genome working group"/>
            <person name="Fallon T.R."/>
            <person name="Sander Lower S.E."/>
            <person name="Weng J.-K."/>
        </authorList>
    </citation>
    <scope>NUCLEOTIDE SEQUENCE</scope>
    <source>
        <strain evidence="8">TRF0915ILg1</strain>
        <tissue evidence="8">Whole body</tissue>
    </source>
</reference>
<dbReference type="InterPro" id="IPR029058">
    <property type="entry name" value="AB_hydrolase_fold"/>
</dbReference>
<dbReference type="InterPro" id="IPR002018">
    <property type="entry name" value="CarbesteraseB"/>
</dbReference>
<dbReference type="PANTHER" id="PTHR43142">
    <property type="entry name" value="CARBOXYLIC ESTER HYDROLASE"/>
    <property type="match status" value="1"/>
</dbReference>
<comment type="caution">
    <text evidence="8">The sequence shown here is derived from an EMBL/GenBank/DDBJ whole genome shotgun (WGS) entry which is preliminary data.</text>
</comment>
<name>A0A8K0GFK0_IGNLU</name>
<evidence type="ECO:0000256" key="5">
    <source>
        <dbReference type="ARBA" id="ARBA00023180"/>
    </source>
</evidence>
<evidence type="ECO:0000313" key="9">
    <source>
        <dbReference type="Proteomes" id="UP000801492"/>
    </source>
</evidence>
<evidence type="ECO:0000256" key="6">
    <source>
        <dbReference type="RuleBase" id="RU361235"/>
    </source>
</evidence>
<evidence type="ECO:0000256" key="2">
    <source>
        <dbReference type="ARBA" id="ARBA00022487"/>
    </source>
</evidence>
<keyword evidence="9" id="KW-1185">Reference proteome</keyword>